<feature type="compositionally biased region" description="Polar residues" evidence="4">
    <location>
        <begin position="879"/>
        <end position="892"/>
    </location>
</feature>
<dbReference type="InterPro" id="IPR004198">
    <property type="entry name" value="Znf_C5HC2"/>
</dbReference>
<feature type="compositionally biased region" description="Polar residues" evidence="4">
    <location>
        <begin position="2111"/>
        <end position="2130"/>
    </location>
</feature>
<proteinExistence type="predicted"/>
<dbReference type="EMBL" id="GECZ01024501">
    <property type="protein sequence ID" value="JAS45268.1"/>
    <property type="molecule type" value="Transcribed_RNA"/>
</dbReference>
<dbReference type="PROSITE" id="PS51011">
    <property type="entry name" value="ARID"/>
    <property type="match status" value="1"/>
</dbReference>
<feature type="compositionally biased region" description="Basic and acidic residues" evidence="4">
    <location>
        <begin position="2494"/>
        <end position="2505"/>
    </location>
</feature>
<feature type="coiled-coil region" evidence="3">
    <location>
        <begin position="3318"/>
        <end position="3345"/>
    </location>
</feature>
<evidence type="ECO:0000256" key="4">
    <source>
        <dbReference type="SAM" id="MobiDB-lite"/>
    </source>
</evidence>
<evidence type="ECO:0000256" key="3">
    <source>
        <dbReference type="SAM" id="Coils"/>
    </source>
</evidence>
<dbReference type="CDD" id="cd16870">
    <property type="entry name" value="ARID_JARD2"/>
    <property type="match status" value="1"/>
</dbReference>
<feature type="region of interest" description="Disordered" evidence="4">
    <location>
        <begin position="1455"/>
        <end position="1482"/>
    </location>
</feature>
<feature type="region of interest" description="Disordered" evidence="4">
    <location>
        <begin position="1625"/>
        <end position="1644"/>
    </location>
</feature>
<feature type="compositionally biased region" description="Polar residues" evidence="4">
    <location>
        <begin position="2710"/>
        <end position="2720"/>
    </location>
</feature>
<dbReference type="GO" id="GO:0005634">
    <property type="term" value="C:nucleus"/>
    <property type="evidence" value="ECO:0007669"/>
    <property type="project" value="UniProtKB-SubCell"/>
</dbReference>
<feature type="compositionally biased region" description="Polar residues" evidence="4">
    <location>
        <begin position="813"/>
        <end position="826"/>
    </location>
</feature>
<dbReference type="SMART" id="SM01014">
    <property type="entry name" value="ARID"/>
    <property type="match status" value="1"/>
</dbReference>
<feature type="compositionally biased region" description="Basic and acidic residues" evidence="4">
    <location>
        <begin position="438"/>
        <end position="480"/>
    </location>
</feature>
<feature type="region of interest" description="Disordered" evidence="4">
    <location>
        <begin position="2343"/>
        <end position="2579"/>
    </location>
</feature>
<feature type="compositionally biased region" description="Basic and acidic residues" evidence="4">
    <location>
        <begin position="2398"/>
        <end position="2417"/>
    </location>
</feature>
<feature type="compositionally biased region" description="Low complexity" evidence="4">
    <location>
        <begin position="2482"/>
        <end position="2491"/>
    </location>
</feature>
<feature type="domain" description="JmjC" evidence="7">
    <location>
        <begin position="3024"/>
        <end position="3189"/>
    </location>
</feature>
<dbReference type="InterPro" id="IPR003349">
    <property type="entry name" value="JmjN"/>
</dbReference>
<gene>
    <name evidence="8" type="ORF">g.32298</name>
</gene>
<feature type="compositionally biased region" description="Polar residues" evidence="4">
    <location>
        <begin position="769"/>
        <end position="786"/>
    </location>
</feature>
<feature type="region of interest" description="Disordered" evidence="4">
    <location>
        <begin position="66"/>
        <end position="118"/>
    </location>
</feature>
<reference evidence="8" key="1">
    <citation type="submission" date="2015-11" db="EMBL/GenBank/DDBJ databases">
        <title>De novo transcriptome assembly of four potential Pierce s Disease insect vectors from Arizona vineyards.</title>
        <authorList>
            <person name="Tassone E.E."/>
        </authorList>
    </citation>
    <scope>NUCLEOTIDE SEQUENCE</scope>
</reference>
<dbReference type="SUPFAM" id="SSF46774">
    <property type="entry name" value="ARID-like"/>
    <property type="match status" value="1"/>
</dbReference>
<evidence type="ECO:0000256" key="2">
    <source>
        <dbReference type="ARBA" id="ARBA00023242"/>
    </source>
</evidence>
<dbReference type="InterPro" id="IPR001606">
    <property type="entry name" value="ARID_dom"/>
</dbReference>
<feature type="compositionally biased region" description="Polar residues" evidence="4">
    <location>
        <begin position="2344"/>
        <end position="2354"/>
    </location>
</feature>
<feature type="compositionally biased region" description="Basic and acidic residues" evidence="4">
    <location>
        <begin position="1455"/>
        <end position="1474"/>
    </location>
</feature>
<feature type="region of interest" description="Disordered" evidence="4">
    <location>
        <begin position="423"/>
        <end position="620"/>
    </location>
</feature>
<feature type="compositionally biased region" description="Polar residues" evidence="4">
    <location>
        <begin position="491"/>
        <end position="502"/>
    </location>
</feature>
<dbReference type="Pfam" id="PF01388">
    <property type="entry name" value="ARID"/>
    <property type="match status" value="1"/>
</dbReference>
<evidence type="ECO:0000259" key="6">
    <source>
        <dbReference type="PROSITE" id="PS51183"/>
    </source>
</evidence>
<feature type="compositionally biased region" description="Basic and acidic residues" evidence="4">
    <location>
        <begin position="704"/>
        <end position="720"/>
    </location>
</feature>
<feature type="compositionally biased region" description="Acidic residues" evidence="4">
    <location>
        <begin position="2935"/>
        <end position="2949"/>
    </location>
</feature>
<organism evidence="8">
    <name type="scientific">Cuerna arida</name>
    <dbReference type="NCBI Taxonomy" id="1464854"/>
    <lineage>
        <taxon>Eukaryota</taxon>
        <taxon>Metazoa</taxon>
        <taxon>Ecdysozoa</taxon>
        <taxon>Arthropoda</taxon>
        <taxon>Hexapoda</taxon>
        <taxon>Insecta</taxon>
        <taxon>Pterygota</taxon>
        <taxon>Neoptera</taxon>
        <taxon>Paraneoptera</taxon>
        <taxon>Hemiptera</taxon>
        <taxon>Auchenorrhyncha</taxon>
        <taxon>Membracoidea</taxon>
        <taxon>Cicadellidae</taxon>
        <taxon>Cicadellinae</taxon>
        <taxon>Proconiini</taxon>
        <taxon>Cuerna</taxon>
    </lineage>
</organism>
<keyword evidence="3" id="KW-0175">Coiled coil</keyword>
<dbReference type="PROSITE" id="PS51183">
    <property type="entry name" value="JMJN"/>
    <property type="match status" value="1"/>
</dbReference>
<feature type="region of interest" description="Disordered" evidence="4">
    <location>
        <begin position="1933"/>
        <end position="1959"/>
    </location>
</feature>
<feature type="region of interest" description="Disordered" evidence="4">
    <location>
        <begin position="2657"/>
        <end position="2742"/>
    </location>
</feature>
<feature type="region of interest" description="Disordered" evidence="4">
    <location>
        <begin position="2929"/>
        <end position="2949"/>
    </location>
</feature>
<dbReference type="Pfam" id="PF02375">
    <property type="entry name" value="JmjN"/>
    <property type="match status" value="1"/>
</dbReference>
<dbReference type="Pfam" id="PF02928">
    <property type="entry name" value="zf-C5HC2"/>
    <property type="match status" value="1"/>
</dbReference>
<evidence type="ECO:0000259" key="5">
    <source>
        <dbReference type="PROSITE" id="PS51011"/>
    </source>
</evidence>
<feature type="domain" description="ARID" evidence="5">
    <location>
        <begin position="2817"/>
        <end position="2909"/>
    </location>
</feature>
<feature type="compositionally biased region" description="Polar residues" evidence="4">
    <location>
        <begin position="81"/>
        <end position="90"/>
    </location>
</feature>
<feature type="compositionally biased region" description="Polar residues" evidence="4">
    <location>
        <begin position="1"/>
        <end position="11"/>
    </location>
</feature>
<feature type="compositionally biased region" description="Polar residues" evidence="4">
    <location>
        <begin position="525"/>
        <end position="535"/>
    </location>
</feature>
<feature type="compositionally biased region" description="Polar residues" evidence="4">
    <location>
        <begin position="577"/>
        <end position="591"/>
    </location>
</feature>
<feature type="compositionally biased region" description="Polar residues" evidence="4">
    <location>
        <begin position="550"/>
        <end position="561"/>
    </location>
</feature>
<sequence length="3347" mass="372397">FAQGSHLNSPVMTPVKDKDKTKYNGTAAPAELLPVKRPKTEEFVNFLCFRGSDLLPKALEFFNEPSIPEPLDDDGRRDSFSAGTSKVTNRTGDKHSDQVGGVAKAEARTKNKSKSTDAVQALKKKYQKQRLAKEKRTLTKLALKVKEKNMVRTRSAGLLDEPSSVKSVVKTVRNPRVVASVKRKMTGVRKPILRKHAASTKRSSLRGGLRSGGELPPGSDVGLKTERKSRKIIKVKAPAKNSKKSVIASSLSDFSSDDDQPLVKKRVIPKKQVLTRRVITRSRISFKASNSNVQRPTRKTKEAATLFMEMLGKDFRSPEEEDDNADAMSVESFIELPNSKRTEKREKEFKELADKNKIENKKQIKSSKKEIQANLSLQKKKEENSTKIISKPVGAINTLKSRSLRRNSYRLLSKEVEIKRLNPNSKSRMLRRMSIRSSTKDASEELLKDDKSESEKGFPKGSDKDNKKEKRAVQTDENKKHDLKIKPQKFIITTENTPSTKLKNTKRLSENVFNDSDEEPLGNKVGQSNEILSKNNVKKVKTPIRKADTSPPNSQAKVSVKSTKRKPTQEVSKESIKPTQALTRSRQSVKNANLDVSEVEKQKSEKRGNSSEKPKQELVTKLKPCENNVIEKPVITKAKSKISSSSKGGNDEDVENKKESTEIMNSQIKQQIKKKMIKPNQEDIGKEKEEVNIQKKKNIVFNKSFDKDELKQNTEEKKEMVFQSDISKAPSPKTENQQILQTNPISDENNDLSKQDSEEYIETKDKNEPNQQSNEVSESQIVNKDVSSLMEKSNIAPVQVKCSKNKKTEKVLSSKSISPKLTNNDNVNKRKSQNNESPTLSRKGKDIPLVKQSHKKAKTEKKSNNDNEWLKGDQDEKSACSNIKQNLNIQSHDNVEAKNRKLDPSMECTKAEPIDRNDKQNKISDIDNSKHQKQESNSDVKCTVPNKLIESEEKPSIPESGKAISKNEFISHSNEQIVISDVSSKVQDEPYIESTVLETHNGKIQNVSVEHSEDIKVNVPTVPITLHDEMNKQNTVTFNVDSHIEKHNKKNTNSHGDNQVIHKDIKNAVSNALTNNTNTVNVDGKDSVQSDIKAQTVTKKLDNISGSDNSITETITSFPSISDKQLLETVRFLTNSAKSLAVNKPAMPVAVNATTKSSPVMLPIAPIVLPLAVNQPITLPVAASAAVLPASLKIPVVHTVSTPVTLPPSVNASLITGDLSKNKKLEADESKINKIEIKPLKTEPSKTLTDKIQPVVINETIEKKIEPKYMSYMAVHNKTIGTLSDTPTHSGNNLLLNQQNCIEAKREVPVHVGNYDSLNFVKDFRNEERKLIIKEEVNQESSMKTDSFEMSDKISSAVDSLMSLKHVKKLDDKVETLSPTGSSLKHFKSSEVEVKKFQRQDLDFKRMQEIESKRLETPHESKRVKFQDSEIKRVTIQEPECKRVTIVEPRTHAQESDVKRFQTQDYKPKPEHSHVLKGCSNPKSMLKPGTLIDIAGISHSPDIMTPLRPGSDGEIIPMGKPIRLDMPENYKLAIPGVKTYEPRAEQNFYGYRWQSPHSDKNNIKPEQIMDKETSDNKSRLPVNETAWRLAFKNVKDPASNNNVPAEKPAARKQLSVTALAKRHSKSKSEIISGDKAIQPQPPIPFLRQSKPFLGTTSPAKSKAITETISNPSSIKKNSGEIDLSTLREKEAEVEEFVRQYVTGGLSRSFTPIVAPQTFTVSEEHNKVIPGESFAKNDRLSCATSSLSPCEPTPQDQICTNKQLTPQVRPISKSLSLSHDQTNTNSFLVYDNKKRAVSPFRSNKSIPESSITLTDSRPTANNASLLNITSNQDIDQTTHHIDVSTKRFDVQKPQLSRSASYLIDDQSSKFVSSLQQYTSKPETFQASTVIGGQSSDNVFQHIQSGKVRHSSPTPFQNVSGDNLFKDIDITKRTKSPTLPSSYPLLSSSPQANSMKRNSSSPVSIKCSKNIFKEVVPATRSFSPTSSIASQSENDSLSNIFSPNPTFKRSISPLCNKPAFLTSSGSVVVKEDPIRNINIADNKPVESSMQDDTKIPLKTVPQNNDVNVNIEQCNTDPINCHETTSAPATELPQANLLIPGKVTEVKDIEKQEGNQNTNSVSGIVEESNNSVQRDVEIVPSSTSVSICKIVSEENNSSLSGTAEAKHRLPSSVEQTLKKLGQAKPSPNKKTSQLQTIKSHEENKAIGNVQNEESSSQSLVYISPEVTSDDKIVKTTTNLSSGKLSTGIYSHDQAGELDLGLKKKVNMSNEEINRWLNESSNESSLIEHRVNCGILENNICECEYSNITASSYHAIETPKSESLDDVNLQQSKNLDFVKTDVTDKDNVTSPLVASSNKTVDDKGSDNVGGKDETTGNQTKTKEMSFDLDNSNTGGVCSVAELQKESKSMDATKKTAGKDLNKVSLKSLNLSSPSKNSQNSESQQEPPTTPPVTKTKTFMLPPKSTDGDQEASISEMSSPPMRDDISSSNDVSSSNEETPDKFAHPERRAIFHQRRSALKVKERRELLSPSVGAFSPENESSVYAFEPDLPPASTPFRRSKGKDSRSTNTTTDDDDSGPSSNSIAVQVNFDNEAVLECSTQTDVQEGDDDDMHTFYIPLQKSNTDTTKPPLFQGVAVKVDTEGPDQKVIMRAKLVTKPLSTFNRTSSTPARGLIGPRSGAGSGRPEQKVRPLSVKPPVGTVQPTARPKPKDTETPGPSNTCSPQATRLAKRTKNKVAVPSTSTSDSVGKVTPAKLVEAPTFYPTEKEFEDPLEYIDSITPEAEKYGLCRVVPPSNFKPECKVSDDMRFTAYNQYIHKMLHRWGPNVKEMLAIKKYLATQSINLNQPPWIGGMEVDLPRLYQTVQQCGGLKEVIEKKRWHRVADTMKIPKSAQDRVTKLDDIYCKFLLPYDTLSHAERTQLFEEVEKDWIEREKRVANSQGEDEDEDSDSDSDIDECITKGRSMALSGFYRIARNTMSMWFPKTETPSAADVELEFWKHVASRQHHVCVHAGSIDSGSVGYGFPTGKNSSTSRHPWNLKMLTNNPGSVLRFLGPIMGVTVPTLHVGMLFSACCWYRDPHGLPWIEYLHTGASKIWYGIPDSSSAQFRSAVMSLVPRLCRDKTLWLASDTAMVPPPLLVERGVSLSRIVQDPGQFIIVFPKAFTSSVCTGYLVSESVYFAQPSWLATAQNLFNDMRESSEPTMFSLEKLLFSIVNDSRSSIEVLTQILPIVVSLRDGEIAGRTQLEELGLTASERLNTNKRRTKSRAAAEDEEDYECDKCRTNLFISFMSNSHDRTSYCLPHAVELLSHKRSQVKHCSLLYSFSEDELEELVEKLKSRVENKNQKKVQNKSNRS</sequence>
<feature type="compositionally biased region" description="Polar residues" evidence="4">
    <location>
        <begin position="733"/>
        <end position="747"/>
    </location>
</feature>
<dbReference type="GO" id="GO:0006338">
    <property type="term" value="P:chromatin remodeling"/>
    <property type="evidence" value="ECO:0007669"/>
    <property type="project" value="TreeGrafter"/>
</dbReference>
<dbReference type="GO" id="GO:0000785">
    <property type="term" value="C:chromatin"/>
    <property type="evidence" value="ECO:0007669"/>
    <property type="project" value="TreeGrafter"/>
</dbReference>
<protein>
    <submittedName>
        <fullName evidence="8">Uncharacterized protein</fullName>
    </submittedName>
</protein>
<dbReference type="Gene3D" id="2.60.120.650">
    <property type="entry name" value="Cupin"/>
    <property type="match status" value="1"/>
</dbReference>
<evidence type="ECO:0000256" key="1">
    <source>
        <dbReference type="ARBA" id="ARBA00004123"/>
    </source>
</evidence>
<feature type="compositionally biased region" description="Basic and acidic residues" evidence="4">
    <location>
        <begin position="598"/>
        <end position="620"/>
    </location>
</feature>
<dbReference type="Gene3D" id="1.10.150.60">
    <property type="entry name" value="ARID DNA-binding domain"/>
    <property type="match status" value="1"/>
</dbReference>
<feature type="compositionally biased region" description="Low complexity" evidence="4">
    <location>
        <begin position="2420"/>
        <end position="2453"/>
    </location>
</feature>
<feature type="compositionally biased region" description="Polar residues" evidence="4">
    <location>
        <begin position="1949"/>
        <end position="1959"/>
    </location>
</feature>
<dbReference type="PROSITE" id="PS51184">
    <property type="entry name" value="JMJC"/>
    <property type="match status" value="1"/>
</dbReference>
<feature type="compositionally biased region" description="Basic and acidic residues" evidence="4">
    <location>
        <begin position="567"/>
        <end position="576"/>
    </location>
</feature>
<evidence type="ECO:0000313" key="8">
    <source>
        <dbReference type="EMBL" id="JAS45268.1"/>
    </source>
</evidence>
<feature type="region of interest" description="Disordered" evidence="4">
    <location>
        <begin position="196"/>
        <end position="226"/>
    </location>
</feature>
<accession>A0A1B6F502</accession>
<feature type="compositionally biased region" description="Basic and acidic residues" evidence="4">
    <location>
        <begin position="893"/>
        <end position="938"/>
    </location>
</feature>
<dbReference type="GO" id="GO:0003677">
    <property type="term" value="F:DNA binding"/>
    <property type="evidence" value="ECO:0007669"/>
    <property type="project" value="InterPro"/>
</dbReference>
<feature type="compositionally biased region" description="Low complexity" evidence="4">
    <location>
        <begin position="1934"/>
        <end position="1948"/>
    </location>
</feature>
<dbReference type="SMART" id="SM00501">
    <property type="entry name" value="BRIGHT"/>
    <property type="match status" value="1"/>
</dbReference>
<name>A0A1B6F502_9HEMI</name>
<comment type="subcellular location">
    <subcellularLocation>
        <location evidence="1">Nucleus</location>
    </subcellularLocation>
</comment>
<feature type="region of interest" description="Disordered" evidence="4">
    <location>
        <begin position="2108"/>
        <end position="2133"/>
    </location>
</feature>
<feature type="compositionally biased region" description="Basic and acidic residues" evidence="4">
    <location>
        <begin position="680"/>
        <end position="693"/>
    </location>
</feature>
<feature type="domain" description="JmjN" evidence="6">
    <location>
        <begin position="2753"/>
        <end position="2794"/>
    </location>
</feature>
<dbReference type="SMART" id="SM00545">
    <property type="entry name" value="JmjN"/>
    <property type="match status" value="1"/>
</dbReference>
<feature type="non-terminal residue" evidence="8">
    <location>
        <position position="1"/>
    </location>
</feature>
<feature type="compositionally biased region" description="Basic and acidic residues" evidence="4">
    <location>
        <begin position="751"/>
        <end position="768"/>
    </location>
</feature>
<dbReference type="Pfam" id="PF02373">
    <property type="entry name" value="JmjC"/>
    <property type="match status" value="1"/>
</dbReference>
<dbReference type="PANTHER" id="PTHR10694:SF113">
    <property type="entry name" value="PROTEIN JUMONJI"/>
    <property type="match status" value="1"/>
</dbReference>
<feature type="compositionally biased region" description="Low complexity" evidence="4">
    <location>
        <begin position="205"/>
        <end position="219"/>
    </location>
</feature>
<dbReference type="PANTHER" id="PTHR10694">
    <property type="entry name" value="LYSINE-SPECIFIC DEMETHYLASE"/>
    <property type="match status" value="1"/>
</dbReference>
<dbReference type="SUPFAM" id="SSF51197">
    <property type="entry name" value="Clavaminate synthase-like"/>
    <property type="match status" value="1"/>
</dbReference>
<keyword evidence="2" id="KW-0539">Nucleus</keyword>
<feature type="compositionally biased region" description="Basic and acidic residues" evidence="4">
    <location>
        <begin position="860"/>
        <end position="878"/>
    </location>
</feature>
<dbReference type="InterPro" id="IPR003347">
    <property type="entry name" value="JmjC_dom"/>
</dbReference>
<dbReference type="InterPro" id="IPR036431">
    <property type="entry name" value="ARID_dom_sf"/>
</dbReference>
<dbReference type="FunFam" id="1.10.150.60:FF:000012">
    <property type="entry name" value="Blast:Protein Jumonji"/>
    <property type="match status" value="1"/>
</dbReference>
<dbReference type="GO" id="GO:0010468">
    <property type="term" value="P:regulation of gene expression"/>
    <property type="evidence" value="ECO:0007669"/>
    <property type="project" value="TreeGrafter"/>
</dbReference>
<feature type="region of interest" description="Disordered" evidence="4">
    <location>
        <begin position="634"/>
        <end position="940"/>
    </location>
</feature>
<feature type="compositionally biased region" description="Basic and acidic residues" evidence="4">
    <location>
        <begin position="2355"/>
        <end position="2381"/>
    </location>
</feature>
<evidence type="ECO:0000259" key="7">
    <source>
        <dbReference type="PROSITE" id="PS51184"/>
    </source>
</evidence>
<feature type="region of interest" description="Disordered" evidence="4">
    <location>
        <begin position="1"/>
        <end position="23"/>
    </location>
</feature>